<accession>A0A6M0RK40</accession>
<reference evidence="1 2" key="1">
    <citation type="journal article" date="2020" name="Microb. Ecol.">
        <title>Ecogenomics of the Marine Benthic Filamentous Cyanobacterium Adonisia.</title>
        <authorList>
            <person name="Walter J.M."/>
            <person name="Coutinho F.H."/>
            <person name="Leomil L."/>
            <person name="Hargreaves P.I."/>
            <person name="Campeao M.E."/>
            <person name="Vieira V.V."/>
            <person name="Silva B.S."/>
            <person name="Fistarol G.O."/>
            <person name="Salomon P.S."/>
            <person name="Sawabe T."/>
            <person name="Mino S."/>
            <person name="Hosokawa M."/>
            <person name="Miyashita H."/>
            <person name="Maruyama F."/>
            <person name="van Verk M.C."/>
            <person name="Dutilh B.E."/>
            <person name="Thompson C.C."/>
            <person name="Thompson F.L."/>
        </authorList>
    </citation>
    <scope>NUCLEOTIDE SEQUENCE [LARGE SCALE GENOMIC DNA]</scope>
    <source>
        <strain evidence="1 2">CCMR0081</strain>
    </source>
</reference>
<proteinExistence type="predicted"/>
<sequence length="275" mass="31679">MTWFSLKRTLQSNLASSIEVLNPINQDVPRLNLHTHLRYSAVLLSIGKTTQICHQNIPLKKVNCNGTVTYISAISRKLATIWQQPSDDIANMLLSILRQQTTPPLWSSVHKTRDGWLEFVISQRGMAQWQQQLEQWILPLAPSPWPITPEDLWQLQSAYELCCRWQTRDHQRDFLTTRSAARSIERGPTETFQTSWSPLQALIHCLLDICDRWHQTTSPQLLRQVQQLVLALAACTTPINQSPEVFALRPWLESTRIVLKQSVNGRLGYQLAERL</sequence>
<evidence type="ECO:0000313" key="2">
    <source>
        <dbReference type="Proteomes" id="UP000481033"/>
    </source>
</evidence>
<dbReference type="Proteomes" id="UP000481033">
    <property type="component" value="Unassembled WGS sequence"/>
</dbReference>
<dbReference type="EMBL" id="QXHD01000004">
    <property type="protein sequence ID" value="NEZ56566.1"/>
    <property type="molecule type" value="Genomic_DNA"/>
</dbReference>
<keyword evidence="2" id="KW-1185">Reference proteome</keyword>
<comment type="caution">
    <text evidence="1">The sequence shown here is derived from an EMBL/GenBank/DDBJ whole genome shotgun (WGS) entry which is preliminary data.</text>
</comment>
<evidence type="ECO:0000313" key="1">
    <source>
        <dbReference type="EMBL" id="NEZ56566.1"/>
    </source>
</evidence>
<dbReference type="AlphaFoldDB" id="A0A6M0RK40"/>
<organism evidence="1 2">
    <name type="scientific">Adonisia turfae CCMR0081</name>
    <dbReference type="NCBI Taxonomy" id="2292702"/>
    <lineage>
        <taxon>Bacteria</taxon>
        <taxon>Bacillati</taxon>
        <taxon>Cyanobacteriota</taxon>
        <taxon>Adonisia</taxon>
        <taxon>Adonisia turfae</taxon>
    </lineage>
</organism>
<gene>
    <name evidence="1" type="ORF">DXZ20_12935</name>
</gene>
<name>A0A6M0RK40_9CYAN</name>
<protein>
    <submittedName>
        <fullName evidence="1">Uncharacterized protein</fullName>
    </submittedName>
</protein>